<evidence type="ECO:0000313" key="3">
    <source>
        <dbReference type="Proteomes" id="UP000824469"/>
    </source>
</evidence>
<gene>
    <name evidence="2" type="ORF">KI387_021892</name>
</gene>
<evidence type="ECO:0000259" key="1">
    <source>
        <dbReference type="Pfam" id="PF13456"/>
    </source>
</evidence>
<protein>
    <recommendedName>
        <fullName evidence="1">RNase H type-1 domain-containing protein</fullName>
    </recommendedName>
</protein>
<feature type="non-terminal residue" evidence="2">
    <location>
        <position position="78"/>
    </location>
</feature>
<dbReference type="InterPro" id="IPR002156">
    <property type="entry name" value="RNaseH_domain"/>
</dbReference>
<comment type="caution">
    <text evidence="2">The sequence shown here is derived from an EMBL/GenBank/DDBJ whole genome shotgun (WGS) entry which is preliminary data.</text>
</comment>
<feature type="domain" description="RNase H type-1" evidence="1">
    <location>
        <begin position="8"/>
        <end position="44"/>
    </location>
</feature>
<dbReference type="GO" id="GO:0004523">
    <property type="term" value="F:RNA-DNA hybrid ribonuclease activity"/>
    <property type="evidence" value="ECO:0007669"/>
    <property type="project" value="InterPro"/>
</dbReference>
<sequence length="78" mass="8942">CSPPSWNIKDFILESISICQTFNNIRIKHTYWEGNKVADALANYGINVNHIIWDNSDHIPEQIQNNIQADTYEHANSG</sequence>
<dbReference type="InterPro" id="IPR036397">
    <property type="entry name" value="RNaseH_sf"/>
</dbReference>
<dbReference type="Pfam" id="PF13456">
    <property type="entry name" value="RVT_3"/>
    <property type="match status" value="1"/>
</dbReference>
<proteinExistence type="predicted"/>
<name>A0AA38GE54_TAXCH</name>
<keyword evidence="3" id="KW-1185">Reference proteome</keyword>
<dbReference type="AlphaFoldDB" id="A0AA38GE54"/>
<organism evidence="2 3">
    <name type="scientific">Taxus chinensis</name>
    <name type="common">Chinese yew</name>
    <name type="synonym">Taxus wallichiana var. chinensis</name>
    <dbReference type="NCBI Taxonomy" id="29808"/>
    <lineage>
        <taxon>Eukaryota</taxon>
        <taxon>Viridiplantae</taxon>
        <taxon>Streptophyta</taxon>
        <taxon>Embryophyta</taxon>
        <taxon>Tracheophyta</taxon>
        <taxon>Spermatophyta</taxon>
        <taxon>Pinopsida</taxon>
        <taxon>Pinidae</taxon>
        <taxon>Conifers II</taxon>
        <taxon>Cupressales</taxon>
        <taxon>Taxaceae</taxon>
        <taxon>Taxus</taxon>
    </lineage>
</organism>
<reference evidence="2 3" key="1">
    <citation type="journal article" date="2021" name="Nat. Plants">
        <title>The Taxus genome provides insights into paclitaxel biosynthesis.</title>
        <authorList>
            <person name="Xiong X."/>
            <person name="Gou J."/>
            <person name="Liao Q."/>
            <person name="Li Y."/>
            <person name="Zhou Q."/>
            <person name="Bi G."/>
            <person name="Li C."/>
            <person name="Du R."/>
            <person name="Wang X."/>
            <person name="Sun T."/>
            <person name="Guo L."/>
            <person name="Liang H."/>
            <person name="Lu P."/>
            <person name="Wu Y."/>
            <person name="Zhang Z."/>
            <person name="Ro D.K."/>
            <person name="Shang Y."/>
            <person name="Huang S."/>
            <person name="Yan J."/>
        </authorList>
    </citation>
    <scope>NUCLEOTIDE SEQUENCE [LARGE SCALE GENOMIC DNA]</scope>
    <source>
        <strain evidence="2">Ta-2019</strain>
    </source>
</reference>
<dbReference type="Proteomes" id="UP000824469">
    <property type="component" value="Unassembled WGS sequence"/>
</dbReference>
<accession>A0AA38GE54</accession>
<evidence type="ECO:0000313" key="2">
    <source>
        <dbReference type="EMBL" id="KAH9320123.1"/>
    </source>
</evidence>
<feature type="non-terminal residue" evidence="2">
    <location>
        <position position="1"/>
    </location>
</feature>
<dbReference type="Gene3D" id="3.30.420.10">
    <property type="entry name" value="Ribonuclease H-like superfamily/Ribonuclease H"/>
    <property type="match status" value="1"/>
</dbReference>
<dbReference type="EMBL" id="JAHRHJ020000004">
    <property type="protein sequence ID" value="KAH9320123.1"/>
    <property type="molecule type" value="Genomic_DNA"/>
</dbReference>
<dbReference type="GO" id="GO:0003676">
    <property type="term" value="F:nucleic acid binding"/>
    <property type="evidence" value="ECO:0007669"/>
    <property type="project" value="InterPro"/>
</dbReference>